<organism evidence="1 2">
    <name type="scientific">Corynebacterium maris DSM 45190</name>
    <dbReference type="NCBI Taxonomy" id="1224163"/>
    <lineage>
        <taxon>Bacteria</taxon>
        <taxon>Bacillati</taxon>
        <taxon>Actinomycetota</taxon>
        <taxon>Actinomycetes</taxon>
        <taxon>Mycobacteriales</taxon>
        <taxon>Corynebacteriaceae</taxon>
        <taxon>Corynebacterium</taxon>
    </lineage>
</organism>
<gene>
    <name evidence="1" type="ORF">B841_01275</name>
</gene>
<proteinExistence type="predicted"/>
<reference evidence="1 2" key="1">
    <citation type="submission" date="2012-11" db="EMBL/GenBank/DDBJ databases">
        <title>The complete genome sequence of Corynebacterium maris Coryn-1 (=DSM 45190).</title>
        <authorList>
            <person name="Schaffert L."/>
            <person name="Albersmeier A."/>
            <person name="Kalinowski J."/>
            <person name="Ruckert C."/>
        </authorList>
    </citation>
    <scope>NUCLEOTIDE SEQUENCE [LARGE SCALE GENOMIC DNA]</scope>
    <source>
        <strain evidence="2">Coryn-1</strain>
    </source>
</reference>
<sequence length="165" mass="18206">MEDEGTGVSFAVTVAYGENAWQVRSFRDDFTDPQVAVDAVRNLRSEGAAFALLCVDDDYFVIVRPHPARDMFLLSDATMAVDDDFAADILDELEADVPDLDPEELDDIDGWPDGDFDVLEDLGLSEEVLGVLADDQEAWPSEQLMRIAEELGFGEELAEATGLER</sequence>
<evidence type="ECO:0008006" key="3">
    <source>
        <dbReference type="Google" id="ProtNLM"/>
    </source>
</evidence>
<dbReference type="HOGENOM" id="CLU_112027_1_0_11"/>
<dbReference type="STRING" id="1224163.B841_01275"/>
<dbReference type="PATRIC" id="fig|1224163.3.peg.257"/>
<dbReference type="RefSeq" id="WP_020933673.1">
    <property type="nucleotide sequence ID" value="NC_021915.1"/>
</dbReference>
<dbReference type="NCBIfam" id="TIGR03941">
    <property type="entry name" value="tRNA_deam_assoc"/>
    <property type="match status" value="1"/>
</dbReference>
<dbReference type="Proteomes" id="UP000015388">
    <property type="component" value="Chromosome"/>
</dbReference>
<dbReference type="OrthoDB" id="5189541at2"/>
<dbReference type="KEGG" id="cmd:B841_01275"/>
<dbReference type="InterPro" id="IPR023869">
    <property type="entry name" value="tRNA_Adeno_NH3ase_assoc_put"/>
</dbReference>
<dbReference type="eggNOG" id="ENOG5032FSI">
    <property type="taxonomic scope" value="Bacteria"/>
</dbReference>
<evidence type="ECO:0000313" key="2">
    <source>
        <dbReference type="Proteomes" id="UP000015388"/>
    </source>
</evidence>
<accession>S5TGD6</accession>
<dbReference type="EMBL" id="CP003924">
    <property type="protein sequence ID" value="AGS33738.1"/>
    <property type="molecule type" value="Genomic_DNA"/>
</dbReference>
<evidence type="ECO:0000313" key="1">
    <source>
        <dbReference type="EMBL" id="AGS33738.1"/>
    </source>
</evidence>
<keyword evidence="2" id="KW-1185">Reference proteome</keyword>
<protein>
    <recommendedName>
        <fullName evidence="3">tRNA adenosine deaminase-associated protein</fullName>
    </recommendedName>
</protein>
<dbReference type="AlphaFoldDB" id="S5TGD6"/>
<name>S5TGD6_9CORY</name>